<dbReference type="SUPFAM" id="SSF46689">
    <property type="entry name" value="Homeodomain-like"/>
    <property type="match status" value="1"/>
</dbReference>
<evidence type="ECO:0000259" key="2">
    <source>
        <dbReference type="Pfam" id="PF13592"/>
    </source>
</evidence>
<keyword evidence="4" id="KW-1185">Reference proteome</keyword>
<protein>
    <recommendedName>
        <fullName evidence="2">Winged helix-turn helix domain-containing protein</fullName>
    </recommendedName>
</protein>
<evidence type="ECO:0000256" key="1">
    <source>
        <dbReference type="SAM" id="MobiDB-lite"/>
    </source>
</evidence>
<dbReference type="Pfam" id="PF13592">
    <property type="entry name" value="HTH_33"/>
    <property type="match status" value="1"/>
</dbReference>
<feature type="region of interest" description="Disordered" evidence="1">
    <location>
        <begin position="96"/>
        <end position="121"/>
    </location>
</feature>
<name>A0A917P537_9DEIO</name>
<evidence type="ECO:0000313" key="3">
    <source>
        <dbReference type="EMBL" id="GGJ61820.1"/>
    </source>
</evidence>
<reference evidence="3" key="1">
    <citation type="journal article" date="2014" name="Int. J. Syst. Evol. Microbiol.">
        <title>Complete genome sequence of Corynebacterium casei LMG S-19264T (=DSM 44701T), isolated from a smear-ripened cheese.</title>
        <authorList>
            <consortium name="US DOE Joint Genome Institute (JGI-PGF)"/>
            <person name="Walter F."/>
            <person name="Albersmeier A."/>
            <person name="Kalinowski J."/>
            <person name="Ruckert C."/>
        </authorList>
    </citation>
    <scope>NUCLEOTIDE SEQUENCE</scope>
    <source>
        <strain evidence="3">JCM 14371</strain>
    </source>
</reference>
<sequence>MQRTPNWVGRTIKRYNAGGPDGPKDRRKGRSQRPLLLDEVQRQALDLRLQHPPDDGGRWTSRQVAAWIEEVVGHPVNIVTGWNYLRRLQYTVQLPRPQHPQAASPVEQEAYKKKSAPLSKR</sequence>
<dbReference type="Proteomes" id="UP000635726">
    <property type="component" value="Unassembled WGS sequence"/>
</dbReference>
<organism evidence="3 4">
    <name type="scientific">Deinococcus aquiradiocola</name>
    <dbReference type="NCBI Taxonomy" id="393059"/>
    <lineage>
        <taxon>Bacteria</taxon>
        <taxon>Thermotogati</taxon>
        <taxon>Deinococcota</taxon>
        <taxon>Deinococci</taxon>
        <taxon>Deinococcales</taxon>
        <taxon>Deinococcaceae</taxon>
        <taxon>Deinococcus</taxon>
    </lineage>
</organism>
<dbReference type="EMBL" id="BMOE01000001">
    <property type="protein sequence ID" value="GGJ61820.1"/>
    <property type="molecule type" value="Genomic_DNA"/>
</dbReference>
<feature type="region of interest" description="Disordered" evidence="1">
    <location>
        <begin position="1"/>
        <end position="35"/>
    </location>
</feature>
<comment type="caution">
    <text evidence="3">The sequence shown here is derived from an EMBL/GenBank/DDBJ whole genome shotgun (WGS) entry which is preliminary data.</text>
</comment>
<proteinExistence type="predicted"/>
<dbReference type="InterPro" id="IPR025959">
    <property type="entry name" value="Winged_HTH_dom"/>
</dbReference>
<reference evidence="3" key="2">
    <citation type="submission" date="2020-09" db="EMBL/GenBank/DDBJ databases">
        <authorList>
            <person name="Sun Q."/>
            <person name="Ohkuma M."/>
        </authorList>
    </citation>
    <scope>NUCLEOTIDE SEQUENCE</scope>
    <source>
        <strain evidence="3">JCM 14371</strain>
    </source>
</reference>
<evidence type="ECO:0000313" key="4">
    <source>
        <dbReference type="Proteomes" id="UP000635726"/>
    </source>
</evidence>
<accession>A0A917P537</accession>
<feature type="domain" description="Winged helix-turn helix" evidence="2">
    <location>
        <begin position="55"/>
        <end position="115"/>
    </location>
</feature>
<gene>
    <name evidence="3" type="ORF">GCM10008939_02020</name>
</gene>
<dbReference type="InterPro" id="IPR009057">
    <property type="entry name" value="Homeodomain-like_sf"/>
</dbReference>
<dbReference type="AlphaFoldDB" id="A0A917P537"/>